<dbReference type="EC" id="3.4.13.-" evidence="1"/>
<accession>A0AAP2Z6C3</accession>
<dbReference type="PANTHER" id="PTHR10443:SF12">
    <property type="entry name" value="DIPEPTIDASE"/>
    <property type="match status" value="1"/>
</dbReference>
<keyword evidence="1" id="KW-0224">Dipeptidase</keyword>
<dbReference type="Pfam" id="PF01244">
    <property type="entry name" value="Peptidase_M19"/>
    <property type="match status" value="1"/>
</dbReference>
<proteinExistence type="predicted"/>
<dbReference type="AlphaFoldDB" id="A0AAP2Z6C3"/>
<dbReference type="GO" id="GO:0070573">
    <property type="term" value="F:metallodipeptidase activity"/>
    <property type="evidence" value="ECO:0007669"/>
    <property type="project" value="InterPro"/>
</dbReference>
<dbReference type="GO" id="GO:0006508">
    <property type="term" value="P:proteolysis"/>
    <property type="evidence" value="ECO:0007669"/>
    <property type="project" value="InterPro"/>
</dbReference>
<comment type="caution">
    <text evidence="1">The sequence shown here is derived from an EMBL/GenBank/DDBJ whole genome shotgun (WGS) entry which is preliminary data.</text>
</comment>
<evidence type="ECO:0000313" key="2">
    <source>
        <dbReference type="Proteomes" id="UP001321047"/>
    </source>
</evidence>
<keyword evidence="1" id="KW-0645">Protease</keyword>
<dbReference type="InterPro" id="IPR008257">
    <property type="entry name" value="Pept_M19"/>
</dbReference>
<gene>
    <name evidence="1" type="ORF">OB919_05600</name>
</gene>
<dbReference type="InterPro" id="IPR032466">
    <property type="entry name" value="Metal_Hydrolase"/>
</dbReference>
<evidence type="ECO:0000313" key="1">
    <source>
        <dbReference type="EMBL" id="MCU4751456.1"/>
    </source>
</evidence>
<dbReference type="Gene3D" id="3.20.20.140">
    <property type="entry name" value="Metal-dependent hydrolases"/>
    <property type="match status" value="1"/>
</dbReference>
<dbReference type="Proteomes" id="UP001321047">
    <property type="component" value="Unassembled WGS sequence"/>
</dbReference>
<name>A0AAP2Z6C3_9EURY</name>
<sequence length="391" mass="43888">MRETYDGYEPFDYLDDDEYTQFDFPAPDAIGEPHELELTAEQEQRAEAVREAYPVISLHEHPFYFPDDVSETLQYVSQGRTETAYGALAESPLTAIFDNMLDGLAAVTSKSGWKFRDIVYDLGMRLCDLEHQDFVVPARSVDDIHAAHETGRIAMIPTIESSMPIENELDRIDILFGLGIRMMGLTYSESNALGSGLKEKRDAGLTVFGEQAVERMNKVGMAIDASHASNQSTLDACEISESPIFLSHNGAYELLDDDRLDPDHVLEAVADTGGVIGIQAAPHNTATLENNPRHTIDAVIEHFEYVRDLVGIDHVTFGPDTLYGDHVGLHDLFFAELRNELERVEYVEGMENPTEAWNNIVRYLVREEYTDEEIEKILGGNVLRALEDVWP</sequence>
<organism evidence="1 2">
    <name type="scientific">Natronosalvus hydrolyticus</name>
    <dbReference type="NCBI Taxonomy" id="2979988"/>
    <lineage>
        <taxon>Archaea</taxon>
        <taxon>Methanobacteriati</taxon>
        <taxon>Methanobacteriota</taxon>
        <taxon>Stenosarchaea group</taxon>
        <taxon>Halobacteria</taxon>
        <taxon>Halobacteriales</taxon>
        <taxon>Natrialbaceae</taxon>
        <taxon>Natronosalvus</taxon>
    </lineage>
</organism>
<protein>
    <submittedName>
        <fullName evidence="1">Membrane dipeptidase</fullName>
        <ecNumber evidence="1">3.4.13.-</ecNumber>
    </submittedName>
</protein>
<dbReference type="SUPFAM" id="SSF51556">
    <property type="entry name" value="Metallo-dependent hydrolases"/>
    <property type="match status" value="1"/>
</dbReference>
<dbReference type="EMBL" id="JAOPJZ010000003">
    <property type="protein sequence ID" value="MCU4751456.1"/>
    <property type="molecule type" value="Genomic_DNA"/>
</dbReference>
<keyword evidence="2" id="KW-1185">Reference proteome</keyword>
<reference evidence="1 2" key="1">
    <citation type="submission" date="2022-09" db="EMBL/GenBank/DDBJ databases">
        <title>Enrichment on poylsaccharides allowed isolation of novel metabolic and taxonomic groups of Haloarchaea.</title>
        <authorList>
            <person name="Sorokin D.Y."/>
            <person name="Elcheninov A.G."/>
            <person name="Khizhniak T.V."/>
            <person name="Kolganova T.V."/>
            <person name="Kublanov I.V."/>
        </authorList>
    </citation>
    <scope>NUCLEOTIDE SEQUENCE [LARGE SCALE GENOMIC DNA]</scope>
    <source>
        <strain evidence="1 2">AArc-curdl1</strain>
    </source>
</reference>
<dbReference type="RefSeq" id="WP_342807273.1">
    <property type="nucleotide sequence ID" value="NZ_JAOPJZ010000003.1"/>
</dbReference>
<keyword evidence="1" id="KW-0378">Hydrolase</keyword>
<dbReference type="PROSITE" id="PS51365">
    <property type="entry name" value="RENAL_DIPEPTIDASE_2"/>
    <property type="match status" value="1"/>
</dbReference>
<dbReference type="PANTHER" id="PTHR10443">
    <property type="entry name" value="MICROSOMAL DIPEPTIDASE"/>
    <property type="match status" value="1"/>
</dbReference>